<evidence type="ECO:0000313" key="3">
    <source>
        <dbReference type="Proteomes" id="UP001500596"/>
    </source>
</evidence>
<name>A0ABP4RUJ9_9MICO</name>
<reference evidence="3" key="1">
    <citation type="journal article" date="2019" name="Int. J. Syst. Evol. Microbiol.">
        <title>The Global Catalogue of Microorganisms (GCM) 10K type strain sequencing project: providing services to taxonomists for standard genome sequencing and annotation.</title>
        <authorList>
            <consortium name="The Broad Institute Genomics Platform"/>
            <consortium name="The Broad Institute Genome Sequencing Center for Infectious Disease"/>
            <person name="Wu L."/>
            <person name="Ma J."/>
        </authorList>
    </citation>
    <scope>NUCLEOTIDE SEQUENCE [LARGE SCALE GENOMIC DNA]</scope>
    <source>
        <strain evidence="3">JCM 15575</strain>
    </source>
</reference>
<evidence type="ECO:0000256" key="1">
    <source>
        <dbReference type="SAM" id="MobiDB-lite"/>
    </source>
</evidence>
<comment type="caution">
    <text evidence="2">The sequence shown here is derived from an EMBL/GenBank/DDBJ whole genome shotgun (WGS) entry which is preliminary data.</text>
</comment>
<accession>A0ABP4RUJ9</accession>
<dbReference type="Proteomes" id="UP001500596">
    <property type="component" value="Unassembled WGS sequence"/>
</dbReference>
<gene>
    <name evidence="2" type="ORF">GCM10009807_02420</name>
</gene>
<feature type="compositionally biased region" description="Low complexity" evidence="1">
    <location>
        <begin position="61"/>
        <end position="72"/>
    </location>
</feature>
<organism evidence="2 3">
    <name type="scientific">Microbacterium lacus</name>
    <dbReference type="NCBI Taxonomy" id="415217"/>
    <lineage>
        <taxon>Bacteria</taxon>
        <taxon>Bacillati</taxon>
        <taxon>Actinomycetota</taxon>
        <taxon>Actinomycetes</taxon>
        <taxon>Micrococcales</taxon>
        <taxon>Microbacteriaceae</taxon>
        <taxon>Microbacterium</taxon>
    </lineage>
</organism>
<protein>
    <recommendedName>
        <fullName evidence="4">Cation-transporting ATPase</fullName>
    </recommendedName>
</protein>
<keyword evidence="3" id="KW-1185">Reference proteome</keyword>
<evidence type="ECO:0000313" key="2">
    <source>
        <dbReference type="EMBL" id="GAA1662071.1"/>
    </source>
</evidence>
<feature type="region of interest" description="Disordered" evidence="1">
    <location>
        <begin position="15"/>
        <end position="72"/>
    </location>
</feature>
<evidence type="ECO:0008006" key="4">
    <source>
        <dbReference type="Google" id="ProtNLM"/>
    </source>
</evidence>
<dbReference type="RefSeq" id="WP_344050763.1">
    <property type="nucleotide sequence ID" value="NZ_BAAAPK010000001.1"/>
</dbReference>
<dbReference type="EMBL" id="BAAAPK010000001">
    <property type="protein sequence ID" value="GAA1662071.1"/>
    <property type="molecule type" value="Genomic_DNA"/>
</dbReference>
<sequence length="254" mass="25652">MSTFNRLFDLAGKALGDKTRTSAGSRGAASTDWRSMVQKAADSLTGEKRPVSTTPPPAPGSPAATTGSNAAMTDADRAAIARYDYLMQTADPQQIERIHRDAFARLTPAQRAEVQARMNAELPSYEQPRSADPADLARAAARTEAMQPGSMRGLLGRAGGKAGLVGAGAAAGGVLGLVAGGAIASAVALPLLAQAASFGVDFESMAAGIDPEALVGDGLGAVGEQVSGLGEHVTGFGEGLSDFGIPGLGDLFGR</sequence>
<proteinExistence type="predicted"/>